<dbReference type="Gene3D" id="3.30.160.60">
    <property type="entry name" value="Classic Zinc Finger"/>
    <property type="match status" value="1"/>
</dbReference>
<dbReference type="SUPFAM" id="SSF63825">
    <property type="entry name" value="YWTD domain"/>
    <property type="match status" value="1"/>
</dbReference>
<evidence type="ECO:0000256" key="6">
    <source>
        <dbReference type="PROSITE-ProRule" id="PRU00024"/>
    </source>
</evidence>
<keyword evidence="3" id="KW-0677">Repeat</keyword>
<keyword evidence="4 6" id="KW-0863">Zinc-finger</keyword>
<dbReference type="PROSITE" id="PS51125">
    <property type="entry name" value="NHL"/>
    <property type="match status" value="1"/>
</dbReference>
<evidence type="ECO:0000256" key="4">
    <source>
        <dbReference type="ARBA" id="ARBA00022771"/>
    </source>
</evidence>
<reference evidence="10" key="1">
    <citation type="submission" date="2021-02" db="EMBL/GenBank/DDBJ databases">
        <authorList>
            <person name="Nowell W R."/>
        </authorList>
    </citation>
    <scope>NUCLEOTIDE SEQUENCE</scope>
</reference>
<dbReference type="Pfam" id="PF00643">
    <property type="entry name" value="zf-B_box"/>
    <property type="match status" value="2"/>
</dbReference>
<name>A0A814TPF1_9BILA</name>
<keyword evidence="2" id="KW-0479">Metal-binding</keyword>
<dbReference type="CDD" id="cd19756">
    <property type="entry name" value="Bbox2"/>
    <property type="match status" value="1"/>
</dbReference>
<dbReference type="CDD" id="cd05819">
    <property type="entry name" value="NHL"/>
    <property type="match status" value="1"/>
</dbReference>
<evidence type="ECO:0000256" key="1">
    <source>
        <dbReference type="ARBA" id="ARBA00022553"/>
    </source>
</evidence>
<keyword evidence="5" id="KW-0862">Zinc</keyword>
<organism evidence="10 12">
    <name type="scientific">Adineta steineri</name>
    <dbReference type="NCBI Taxonomy" id="433720"/>
    <lineage>
        <taxon>Eukaryota</taxon>
        <taxon>Metazoa</taxon>
        <taxon>Spiralia</taxon>
        <taxon>Gnathifera</taxon>
        <taxon>Rotifera</taxon>
        <taxon>Eurotatoria</taxon>
        <taxon>Bdelloidea</taxon>
        <taxon>Adinetida</taxon>
        <taxon>Adinetidae</taxon>
        <taxon>Adineta</taxon>
    </lineage>
</organism>
<dbReference type="SUPFAM" id="SSF57845">
    <property type="entry name" value="B-box zinc-binding domain"/>
    <property type="match status" value="1"/>
</dbReference>
<evidence type="ECO:0000313" key="10">
    <source>
        <dbReference type="EMBL" id="CAF1164084.1"/>
    </source>
</evidence>
<dbReference type="InterPro" id="IPR013083">
    <property type="entry name" value="Znf_RING/FYVE/PHD"/>
</dbReference>
<dbReference type="InterPro" id="IPR017907">
    <property type="entry name" value="Znf_RING_CS"/>
</dbReference>
<dbReference type="Pfam" id="PF01436">
    <property type="entry name" value="NHL"/>
    <property type="match status" value="1"/>
</dbReference>
<proteinExistence type="predicted"/>
<evidence type="ECO:0000259" key="8">
    <source>
        <dbReference type="PROSITE" id="PS50089"/>
    </source>
</evidence>
<feature type="domain" description="RING-type" evidence="8">
    <location>
        <begin position="20"/>
        <end position="59"/>
    </location>
</feature>
<sequence length="637" mass="72628">MASKTAGKQQPKDVDSLITCAICLDYFVDPRLLPCSHTYCRGCIHQIALANHGEFKCPMRDGTNIKRDHIDSLPINRAVRDMVEVLPHVMDVNEQNREPSLPECDDCQLTEANFWCIDCAISYCTTCSTTIHKRARTHHRRVPIAEKPIELKRCEQHRDEKLKYWCSCEKLICMDCQLSKQHKDHTAVPISEVILDITEKLKTEFKEAQTSLNQAITQGMPSIDINDNPNMKLITQTCDTLRKMIGNYEKALKNQELTIKQKTLSDHNGKFENILSTNDHTQLLETKKSLINYLEQLMKELKDLKQPIKTEYRIRGVDQLLTSTDNILKAARIVELKPKQIKWKQNGITCAGRNGKGDQLHQLSSPFGIFIDHRNNIFIADHGNHRIVERKYYSNQGQIIAGRNGQGNRNDQLNGPTNILVDKQNSSFIIADRGNRRVIRCFRENGTKQQILISDILCFGLSMDKNGFIYVSDEEKNEVRRWKEGDERGTIIAGGNGKGDRLNQLNCPSFIFVDKDDSLYVSDFFNHRVMKWRKNAKEGMVVAGGNGQGNSLKQLNQPLGVIVDRWGHIYVADGGNHRVMCWCEGDAEGEIVVGGNGQRKELNQLNFSTGLLFDNEENLYVVDNGNHRILKYEKCLN</sequence>
<dbReference type="PROSITE" id="PS50119">
    <property type="entry name" value="ZF_BBOX"/>
    <property type="match status" value="2"/>
</dbReference>
<evidence type="ECO:0000256" key="2">
    <source>
        <dbReference type="ARBA" id="ARBA00022723"/>
    </source>
</evidence>
<feature type="domain" description="B box-type" evidence="9">
    <location>
        <begin position="149"/>
        <end position="190"/>
    </location>
</feature>
<dbReference type="InterPro" id="IPR027370">
    <property type="entry name" value="Znf-RING_euk"/>
</dbReference>
<dbReference type="PROSITE" id="PS50089">
    <property type="entry name" value="ZF_RING_2"/>
    <property type="match status" value="1"/>
</dbReference>
<keyword evidence="1" id="KW-0597">Phosphoprotein</keyword>
<dbReference type="InterPro" id="IPR000315">
    <property type="entry name" value="Znf_B-box"/>
</dbReference>
<dbReference type="InterPro" id="IPR001258">
    <property type="entry name" value="NHL_repeat"/>
</dbReference>
<dbReference type="Proteomes" id="UP000663860">
    <property type="component" value="Unassembled WGS sequence"/>
</dbReference>
<dbReference type="Gene3D" id="2.120.10.30">
    <property type="entry name" value="TolB, C-terminal domain"/>
    <property type="match status" value="2"/>
</dbReference>
<dbReference type="InterPro" id="IPR047153">
    <property type="entry name" value="TRIM45/56/19-like"/>
</dbReference>
<evidence type="ECO:0000256" key="7">
    <source>
        <dbReference type="PROSITE-ProRule" id="PRU00504"/>
    </source>
</evidence>
<dbReference type="Gene3D" id="3.30.40.10">
    <property type="entry name" value="Zinc/RING finger domain, C3HC4 (zinc finger)"/>
    <property type="match status" value="1"/>
</dbReference>
<dbReference type="InterPro" id="IPR013087">
    <property type="entry name" value="Znf_C2H2_type"/>
</dbReference>
<evidence type="ECO:0000256" key="3">
    <source>
        <dbReference type="ARBA" id="ARBA00022737"/>
    </source>
</evidence>
<dbReference type="Pfam" id="PF13445">
    <property type="entry name" value="zf-RING_UBOX"/>
    <property type="match status" value="1"/>
</dbReference>
<dbReference type="EMBL" id="CAJNOE010000346">
    <property type="protein sequence ID" value="CAF1164084.1"/>
    <property type="molecule type" value="Genomic_DNA"/>
</dbReference>
<dbReference type="PROSITE" id="PS00518">
    <property type="entry name" value="ZF_RING_1"/>
    <property type="match status" value="1"/>
</dbReference>
<dbReference type="PROSITE" id="PS00028">
    <property type="entry name" value="ZINC_FINGER_C2H2_1"/>
    <property type="match status" value="1"/>
</dbReference>
<accession>A0A814TPF1</accession>
<feature type="repeat" description="NHL" evidence="7">
    <location>
        <begin position="549"/>
        <end position="581"/>
    </location>
</feature>
<feature type="domain" description="B box-type" evidence="9">
    <location>
        <begin position="104"/>
        <end position="144"/>
    </location>
</feature>
<dbReference type="SMART" id="SM00184">
    <property type="entry name" value="RING"/>
    <property type="match status" value="1"/>
</dbReference>
<dbReference type="Gene3D" id="2.40.10.500">
    <property type="match status" value="1"/>
</dbReference>
<evidence type="ECO:0000313" key="11">
    <source>
        <dbReference type="EMBL" id="CAF4018906.1"/>
    </source>
</evidence>
<evidence type="ECO:0000313" key="12">
    <source>
        <dbReference type="Proteomes" id="UP000663860"/>
    </source>
</evidence>
<dbReference type="CDD" id="cd19757">
    <property type="entry name" value="Bbox1"/>
    <property type="match status" value="1"/>
</dbReference>
<evidence type="ECO:0000256" key="5">
    <source>
        <dbReference type="ARBA" id="ARBA00022833"/>
    </source>
</evidence>
<dbReference type="InterPro" id="IPR001841">
    <property type="entry name" value="Znf_RING"/>
</dbReference>
<protein>
    <submittedName>
        <fullName evidence="10">Uncharacterized protein</fullName>
    </submittedName>
</protein>
<dbReference type="PANTHER" id="PTHR25462:SF296">
    <property type="entry name" value="MEIOTIC P26, ISOFORM F"/>
    <property type="match status" value="1"/>
</dbReference>
<dbReference type="EMBL" id="CAJOBB010003075">
    <property type="protein sequence ID" value="CAF4018906.1"/>
    <property type="molecule type" value="Genomic_DNA"/>
</dbReference>
<dbReference type="Proteomes" id="UP000663868">
    <property type="component" value="Unassembled WGS sequence"/>
</dbReference>
<comment type="caution">
    <text evidence="10">The sequence shown here is derived from an EMBL/GenBank/DDBJ whole genome shotgun (WGS) entry which is preliminary data.</text>
</comment>
<dbReference type="PANTHER" id="PTHR25462">
    <property type="entry name" value="BONUS, ISOFORM C-RELATED"/>
    <property type="match status" value="1"/>
</dbReference>
<gene>
    <name evidence="10" type="ORF">IZO911_LOCUS26501</name>
    <name evidence="11" type="ORF">KXQ929_LOCUS29554</name>
</gene>
<evidence type="ECO:0000259" key="9">
    <source>
        <dbReference type="PROSITE" id="PS50119"/>
    </source>
</evidence>
<dbReference type="SUPFAM" id="SSF57850">
    <property type="entry name" value="RING/U-box"/>
    <property type="match status" value="1"/>
</dbReference>
<dbReference type="AlphaFoldDB" id="A0A814TPF1"/>
<dbReference type="GO" id="GO:0008270">
    <property type="term" value="F:zinc ion binding"/>
    <property type="evidence" value="ECO:0007669"/>
    <property type="project" value="UniProtKB-KW"/>
</dbReference>
<dbReference type="InterPro" id="IPR011042">
    <property type="entry name" value="6-blade_b-propeller_TolB-like"/>
</dbReference>
<dbReference type="SMART" id="SM00336">
    <property type="entry name" value="BBOX"/>
    <property type="match status" value="2"/>
</dbReference>